<feature type="transmembrane region" description="Helical" evidence="6">
    <location>
        <begin position="40"/>
        <end position="68"/>
    </location>
</feature>
<organism evidence="7 8">
    <name type="scientific">Limnospira indica PCC 8005</name>
    <dbReference type="NCBI Taxonomy" id="376219"/>
    <lineage>
        <taxon>Bacteria</taxon>
        <taxon>Bacillati</taxon>
        <taxon>Cyanobacteriota</taxon>
        <taxon>Cyanophyceae</taxon>
        <taxon>Oscillatoriophycideae</taxon>
        <taxon>Oscillatoriales</taxon>
        <taxon>Sirenicapillariaceae</taxon>
        <taxon>Limnospira</taxon>
    </lineage>
</organism>
<dbReference type="Pfam" id="PF01810">
    <property type="entry name" value="LysE"/>
    <property type="match status" value="1"/>
</dbReference>
<sequence length="203" mass="21779">MNIMFLAKGLVIGFSIAAPVGPIGILCIRRSLTQGKIVGLLSGLGAATADAIYGFMAGFGLTAISSLLLGQQTLLRILGGLFLCYLGLKIFRDKPANESAQINHKLGAYASTFLLTLTNPMTILGFIGIFSGLGLGEANNYFDATLLVLGVFFGSALWWLLLVGFIELFRDRLNSTIFQWVNRVSGLIIISFGILAIATVIWQ</sequence>
<gene>
    <name evidence="7" type="primary">lysE</name>
    <name evidence="7" type="ORF">ARTHRO_61139</name>
</gene>
<keyword evidence="4 6" id="KW-1133">Transmembrane helix</keyword>
<dbReference type="Proteomes" id="UP000032946">
    <property type="component" value="Chromosome"/>
</dbReference>
<accession>A0A9P1KJT5</accession>
<feature type="transmembrane region" description="Helical" evidence="6">
    <location>
        <begin position="180"/>
        <end position="202"/>
    </location>
</feature>
<dbReference type="PANTHER" id="PTHR30086">
    <property type="entry name" value="ARGININE EXPORTER PROTEIN ARGO"/>
    <property type="match status" value="1"/>
</dbReference>
<name>A0A9P1KJT5_9CYAN</name>
<feature type="transmembrane region" description="Helical" evidence="6">
    <location>
        <begin position="146"/>
        <end position="168"/>
    </location>
</feature>
<evidence type="ECO:0000256" key="2">
    <source>
        <dbReference type="ARBA" id="ARBA00022475"/>
    </source>
</evidence>
<evidence type="ECO:0000256" key="1">
    <source>
        <dbReference type="ARBA" id="ARBA00004651"/>
    </source>
</evidence>
<evidence type="ECO:0000313" key="7">
    <source>
        <dbReference type="EMBL" id="CDM98538.1"/>
    </source>
</evidence>
<dbReference type="EMBL" id="FO818640">
    <property type="protein sequence ID" value="CDM98538.1"/>
    <property type="molecule type" value="Genomic_DNA"/>
</dbReference>
<dbReference type="AlphaFoldDB" id="A0A9P1KJT5"/>
<protein>
    <submittedName>
        <fullName evidence="7">LysE/RhtB family amino acid efflux pump</fullName>
    </submittedName>
</protein>
<keyword evidence="3 6" id="KW-0812">Transmembrane</keyword>
<evidence type="ECO:0000256" key="3">
    <source>
        <dbReference type="ARBA" id="ARBA00022692"/>
    </source>
</evidence>
<proteinExistence type="predicted"/>
<feature type="transmembrane region" description="Helical" evidence="6">
    <location>
        <begin position="6"/>
        <end position="28"/>
    </location>
</feature>
<dbReference type="GO" id="GO:0005886">
    <property type="term" value="C:plasma membrane"/>
    <property type="evidence" value="ECO:0007669"/>
    <property type="project" value="UniProtKB-SubCell"/>
</dbReference>
<evidence type="ECO:0000313" key="8">
    <source>
        <dbReference type="Proteomes" id="UP000032946"/>
    </source>
</evidence>
<dbReference type="RefSeq" id="WP_006622444.1">
    <property type="nucleotide sequence ID" value="NZ_FO818640.1"/>
</dbReference>
<evidence type="ECO:0000256" key="6">
    <source>
        <dbReference type="SAM" id="Phobius"/>
    </source>
</evidence>
<feature type="transmembrane region" description="Helical" evidence="6">
    <location>
        <begin position="112"/>
        <end position="134"/>
    </location>
</feature>
<dbReference type="PANTHER" id="PTHR30086:SF20">
    <property type="entry name" value="ARGININE EXPORTER PROTEIN ARGO-RELATED"/>
    <property type="match status" value="1"/>
</dbReference>
<dbReference type="GO" id="GO:0015171">
    <property type="term" value="F:amino acid transmembrane transporter activity"/>
    <property type="evidence" value="ECO:0007669"/>
    <property type="project" value="TreeGrafter"/>
</dbReference>
<evidence type="ECO:0000256" key="4">
    <source>
        <dbReference type="ARBA" id="ARBA00022989"/>
    </source>
</evidence>
<keyword evidence="2" id="KW-1003">Cell membrane</keyword>
<keyword evidence="8" id="KW-1185">Reference proteome</keyword>
<keyword evidence="5 6" id="KW-0472">Membrane</keyword>
<evidence type="ECO:0000256" key="5">
    <source>
        <dbReference type="ARBA" id="ARBA00023136"/>
    </source>
</evidence>
<dbReference type="InterPro" id="IPR001123">
    <property type="entry name" value="LeuE-type"/>
</dbReference>
<feature type="transmembrane region" description="Helical" evidence="6">
    <location>
        <begin position="74"/>
        <end position="91"/>
    </location>
</feature>
<reference evidence="7 8" key="1">
    <citation type="submission" date="2014-02" db="EMBL/GenBank/DDBJ databases">
        <authorList>
            <person name="Genoscope - CEA"/>
        </authorList>
    </citation>
    <scope>NUCLEOTIDE SEQUENCE [LARGE SCALE GENOMIC DNA]</scope>
    <source>
        <strain evidence="7 8">PCC 8005</strain>
    </source>
</reference>
<comment type="subcellular location">
    <subcellularLocation>
        <location evidence="1">Cell membrane</location>
        <topology evidence="1">Multi-pass membrane protein</topology>
    </subcellularLocation>
</comment>